<feature type="transmembrane region" description="Helical" evidence="1">
    <location>
        <begin position="323"/>
        <end position="345"/>
    </location>
</feature>
<organism evidence="2 3">
    <name type="scientific">Chrysochromulina tobinii</name>
    <dbReference type="NCBI Taxonomy" id="1460289"/>
    <lineage>
        <taxon>Eukaryota</taxon>
        <taxon>Haptista</taxon>
        <taxon>Haptophyta</taxon>
        <taxon>Prymnesiophyceae</taxon>
        <taxon>Prymnesiales</taxon>
        <taxon>Chrysochromulinaceae</taxon>
        <taxon>Chrysochromulina</taxon>
    </lineage>
</organism>
<dbReference type="EMBL" id="JWZX01000748">
    <property type="protein sequence ID" value="KOO35793.1"/>
    <property type="molecule type" value="Genomic_DNA"/>
</dbReference>
<feature type="transmembrane region" description="Helical" evidence="1">
    <location>
        <begin position="297"/>
        <end position="317"/>
    </location>
</feature>
<protein>
    <submittedName>
        <fullName evidence="2">Uncharacterized protein</fullName>
    </submittedName>
</protein>
<evidence type="ECO:0000313" key="3">
    <source>
        <dbReference type="Proteomes" id="UP000037460"/>
    </source>
</evidence>
<evidence type="ECO:0000256" key="1">
    <source>
        <dbReference type="SAM" id="Phobius"/>
    </source>
</evidence>
<keyword evidence="1" id="KW-1133">Transmembrane helix</keyword>
<evidence type="ECO:0000313" key="2">
    <source>
        <dbReference type="EMBL" id="KOO35793.1"/>
    </source>
</evidence>
<feature type="non-terminal residue" evidence="2">
    <location>
        <position position="496"/>
    </location>
</feature>
<feature type="transmembrane region" description="Helical" evidence="1">
    <location>
        <begin position="53"/>
        <end position="77"/>
    </location>
</feature>
<reference evidence="3" key="1">
    <citation type="journal article" date="2015" name="PLoS Genet.">
        <title>Genome Sequence and Transcriptome Analyses of Chrysochromulina tobin: Metabolic Tools for Enhanced Algal Fitness in the Prominent Order Prymnesiales (Haptophyceae).</title>
        <authorList>
            <person name="Hovde B.T."/>
            <person name="Deodato C.R."/>
            <person name="Hunsperger H.M."/>
            <person name="Ryken S.A."/>
            <person name="Yost W."/>
            <person name="Jha R.K."/>
            <person name="Patterson J."/>
            <person name="Monnat R.J. Jr."/>
            <person name="Barlow S.B."/>
            <person name="Starkenburg S.R."/>
            <person name="Cattolico R.A."/>
        </authorList>
    </citation>
    <scope>NUCLEOTIDE SEQUENCE</scope>
    <source>
        <strain evidence="3">CCMP291</strain>
    </source>
</reference>
<comment type="caution">
    <text evidence="2">The sequence shown here is derived from an EMBL/GenBank/DDBJ whole genome shotgun (WGS) entry which is preliminary data.</text>
</comment>
<feature type="transmembrane region" description="Helical" evidence="1">
    <location>
        <begin position="366"/>
        <end position="388"/>
    </location>
</feature>
<feature type="transmembrane region" description="Helical" evidence="1">
    <location>
        <begin position="12"/>
        <end position="33"/>
    </location>
</feature>
<feature type="transmembrane region" description="Helical" evidence="1">
    <location>
        <begin position="197"/>
        <end position="216"/>
    </location>
</feature>
<dbReference type="AlphaFoldDB" id="A0A0M0KBJ5"/>
<sequence length="496" mass="53721">MILVTVLVELRVFIVCAGEGEIQTFFLNLLVVLDHATDVLAMLSMTARGCGEFAFYSLIIIAISAAMGVLVTAGELLDDELEAKLAEIIISFFKFECCQTDFWKRVMEQLVENTEMVAMPFVSLSGLIPMLSTAASWVEHDAAASADDSETAATHLGRAQQKKLLAAQVRMTRGLVGSAPQCILTFAYLLTQNNWNDFIAVLSVTASMLVAVYAVAAEAERPELGNFVLGGNFVKGEEAKVKAKVAPATPLPRGKGIQHRPTFAHPSPERMSAWIKEREIEIHADWRDQQKGRILMGYYFLDLVLRALAAAACIASWSQYGMLPFDSLTTVLLALSYLIGSVMLFPAKKDSVGYNALSTNPFCGALLLLYATIATPASALILCFPAYFVCECMASTALSVGITLIHLPGLLNLFRPPDLPWQEDTYGFGDAAGDVISIMAIIAGCALGKLAIAYFFIWPPFAAGKHTNYLESVGPLEWSAYVGGAPPSPPLPSRIR</sequence>
<proteinExistence type="predicted"/>
<name>A0A0M0KBJ5_9EUKA</name>
<keyword evidence="1" id="KW-0812">Transmembrane</keyword>
<feature type="transmembrane region" description="Helical" evidence="1">
    <location>
        <begin position="435"/>
        <end position="457"/>
    </location>
</feature>
<accession>A0A0M0KBJ5</accession>
<dbReference type="Proteomes" id="UP000037460">
    <property type="component" value="Unassembled WGS sequence"/>
</dbReference>
<gene>
    <name evidence="2" type="ORF">Ctob_015493</name>
</gene>
<keyword evidence="1" id="KW-0472">Membrane</keyword>
<keyword evidence="3" id="KW-1185">Reference proteome</keyword>